<accession>A0A2Z2PMD1</accession>
<keyword evidence="1" id="KW-0614">Plasmid</keyword>
<reference evidence="1" key="1">
    <citation type="submission" date="2016-10" db="EMBL/GenBank/DDBJ databases">
        <title>Agrobacterium Ti plasmids: Classification based on T-DNA and Vir regions organization.</title>
        <authorList>
            <person name="Nabi N."/>
            <person name="Vial L."/>
            <person name="Ben Hafsa A."/>
            <person name="Chapulliot D."/>
            <person name="Berard A."/>
            <person name="Chauveau A."/>
            <person name="Le Paslier M.-C."/>
            <person name="Harzallah Skhiri F."/>
            <person name="Brunel D."/>
            <person name="Nesme X."/>
            <person name="Chaouachi M."/>
        </authorList>
    </citation>
    <scope>NUCLEOTIDE SEQUENCE</scope>
    <source>
        <strain evidence="1">CFBP2788</strain>
        <plasmid evidence="1">pTi_CFBP2788</plasmid>
    </source>
</reference>
<evidence type="ECO:0000313" key="1">
    <source>
        <dbReference type="EMBL" id="ASK42019.1"/>
    </source>
</evidence>
<organism evidence="1">
    <name type="scientific">Agrobacterium fabrum</name>
    <dbReference type="NCBI Taxonomy" id="1176649"/>
    <lineage>
        <taxon>Bacteria</taxon>
        <taxon>Pseudomonadati</taxon>
        <taxon>Pseudomonadota</taxon>
        <taxon>Alphaproteobacteria</taxon>
        <taxon>Hyphomicrobiales</taxon>
        <taxon>Rhizobiaceae</taxon>
        <taxon>Rhizobium/Agrobacterium group</taxon>
        <taxon>Agrobacterium</taxon>
        <taxon>Agrobacterium tumefaciens complex</taxon>
    </lineage>
</organism>
<proteinExistence type="predicted"/>
<dbReference type="AlphaFoldDB" id="A0A2Z2PMD1"/>
<name>A0A2Z2PMD1_9HYPH</name>
<geneLocation type="plasmid" evidence="1">
    <name>pTi_CFBP2788</name>
</geneLocation>
<dbReference type="EMBL" id="KY000032">
    <property type="protein sequence ID" value="ASK42019.1"/>
    <property type="molecule type" value="Genomic_DNA"/>
</dbReference>
<sequence length="64" mass="7381">MHNCTQSLTCNSASQIYTIVHEEEFDDLSRLTDTRHGLINRLFAASRNLHINAWPSFWVGILVH</sequence>
<protein>
    <submittedName>
        <fullName evidence="1">Uncharacterized protein</fullName>
    </submittedName>
</protein>